<gene>
    <name evidence="2" type="ORF">ACFOZY_07845</name>
</gene>
<evidence type="ECO:0000256" key="1">
    <source>
        <dbReference type="SAM" id="Phobius"/>
    </source>
</evidence>
<dbReference type="Pfam" id="PF10942">
    <property type="entry name" value="DUF2619"/>
    <property type="match status" value="1"/>
</dbReference>
<keyword evidence="1" id="KW-0472">Membrane</keyword>
<protein>
    <submittedName>
        <fullName evidence="2">YqhV family protein</fullName>
    </submittedName>
</protein>
<proteinExistence type="predicted"/>
<dbReference type="EMBL" id="JBHSEC010000014">
    <property type="protein sequence ID" value="MFC4410332.1"/>
    <property type="molecule type" value="Genomic_DNA"/>
</dbReference>
<feature type="transmembrane region" description="Helical" evidence="1">
    <location>
        <begin position="6"/>
        <end position="23"/>
    </location>
</feature>
<accession>A0ABV8X7R8</accession>
<name>A0ABV8X7R8_9LACT</name>
<feature type="transmembrane region" description="Helical" evidence="1">
    <location>
        <begin position="108"/>
        <end position="124"/>
    </location>
</feature>
<feature type="transmembrane region" description="Helical" evidence="1">
    <location>
        <begin position="73"/>
        <end position="96"/>
    </location>
</feature>
<feature type="transmembrane region" description="Helical" evidence="1">
    <location>
        <begin position="35"/>
        <end position="53"/>
    </location>
</feature>
<dbReference type="InterPro" id="IPR020390">
    <property type="entry name" value="Uncharacterised_YqhV"/>
</dbReference>
<sequence>MYDYSLQFEAFILGSLLLISKYLSAYAEVRIMPKVVMLLEKALLAIILIRLISGSVELTAASLMYKFNDLEKALYINSMLALVGPVVLITTTGIGLTGLADRISWTRLICLFGGIFLILVSLRIK</sequence>
<evidence type="ECO:0000313" key="2">
    <source>
        <dbReference type="EMBL" id="MFC4410332.1"/>
    </source>
</evidence>
<comment type="caution">
    <text evidence="2">The sequence shown here is derived from an EMBL/GenBank/DDBJ whole genome shotgun (WGS) entry which is preliminary data.</text>
</comment>
<evidence type="ECO:0000313" key="3">
    <source>
        <dbReference type="Proteomes" id="UP001595817"/>
    </source>
</evidence>
<organism evidence="2 3">
    <name type="scientific">Chungangia koreensis</name>
    <dbReference type="NCBI Taxonomy" id="752657"/>
    <lineage>
        <taxon>Bacteria</taxon>
        <taxon>Bacillati</taxon>
        <taxon>Bacillota</taxon>
        <taxon>Bacilli</taxon>
        <taxon>Lactobacillales</taxon>
        <taxon>Chungangia</taxon>
    </lineage>
</organism>
<keyword evidence="1" id="KW-1133">Transmembrane helix</keyword>
<dbReference type="Proteomes" id="UP001595817">
    <property type="component" value="Unassembled WGS sequence"/>
</dbReference>
<keyword evidence="1" id="KW-0812">Transmembrane</keyword>
<keyword evidence="3" id="KW-1185">Reference proteome</keyword>
<dbReference type="RefSeq" id="WP_378154054.1">
    <property type="nucleotide sequence ID" value="NZ_JBHSEC010000014.1"/>
</dbReference>
<reference evidence="3" key="1">
    <citation type="journal article" date="2019" name="Int. J. Syst. Evol. Microbiol.">
        <title>The Global Catalogue of Microorganisms (GCM) 10K type strain sequencing project: providing services to taxonomists for standard genome sequencing and annotation.</title>
        <authorList>
            <consortium name="The Broad Institute Genomics Platform"/>
            <consortium name="The Broad Institute Genome Sequencing Center for Infectious Disease"/>
            <person name="Wu L."/>
            <person name="Ma J."/>
        </authorList>
    </citation>
    <scope>NUCLEOTIDE SEQUENCE [LARGE SCALE GENOMIC DNA]</scope>
    <source>
        <strain evidence="3">CCUG 59778</strain>
    </source>
</reference>